<dbReference type="GeneID" id="76731357"/>
<evidence type="ECO:0000313" key="2">
    <source>
        <dbReference type="EMBL" id="UYU18154.1"/>
    </source>
</evidence>
<dbReference type="KEGG" id="msum:OH143_10655"/>
<dbReference type="RefSeq" id="WP_011843632.1">
    <property type="nucleotide sequence ID" value="NZ_CP109831.1"/>
</dbReference>
<dbReference type="GeneID" id="4847586"/>
<feature type="transmembrane region" description="Helical" evidence="1">
    <location>
        <begin position="46"/>
        <end position="66"/>
    </location>
</feature>
<dbReference type="Pfam" id="PF18898">
    <property type="entry name" value="DUF5654"/>
    <property type="match status" value="1"/>
</dbReference>
<gene>
    <name evidence="2" type="ORF">OH143_10655</name>
</gene>
<dbReference type="InterPro" id="IPR043713">
    <property type="entry name" value="DUF5654"/>
</dbReference>
<keyword evidence="1" id="KW-0812">Transmembrane</keyword>
<keyword evidence="1" id="KW-0472">Membrane</keyword>
<dbReference type="EMBL" id="CP109831">
    <property type="protein sequence ID" value="UYU18154.1"/>
    <property type="molecule type" value="Genomic_DNA"/>
</dbReference>
<reference evidence="2" key="1">
    <citation type="submission" date="2022-10" db="EMBL/GenBank/DDBJ databases">
        <title>Complete genome of Methanoculleus submarinus DSM 15122.</title>
        <authorList>
            <person name="Chen S.-C."/>
            <person name="Lai S.-J."/>
            <person name="You Y.-T."/>
        </authorList>
    </citation>
    <scope>NUCLEOTIDE SEQUENCE</scope>
    <source>
        <strain evidence="2">DSM 15122</strain>
    </source>
</reference>
<organism evidence="2 3">
    <name type="scientific">Methanoculleus submarinus</name>
    <dbReference type="NCBI Taxonomy" id="204050"/>
    <lineage>
        <taxon>Archaea</taxon>
        <taxon>Methanobacteriati</taxon>
        <taxon>Methanobacteriota</taxon>
        <taxon>Stenosarchaea group</taxon>
        <taxon>Methanomicrobia</taxon>
        <taxon>Methanomicrobiales</taxon>
        <taxon>Methanomicrobiaceae</taxon>
        <taxon>Methanoculleus</taxon>
    </lineage>
</organism>
<sequence>MSLKAEVIEKVSALLAAAFGLIAALAWNGAIQELFAEIFGDQSSLVAMFVYAIVVTIIAVIAVILIGRAAAKAKREDEIAATRR</sequence>
<accession>A0AAX3E9Q5</accession>
<evidence type="ECO:0000256" key="1">
    <source>
        <dbReference type="SAM" id="Phobius"/>
    </source>
</evidence>
<keyword evidence="1" id="KW-1133">Transmembrane helix</keyword>
<dbReference type="Proteomes" id="UP001156196">
    <property type="component" value="Chromosome"/>
</dbReference>
<proteinExistence type="predicted"/>
<keyword evidence="3" id="KW-1185">Reference proteome</keyword>
<evidence type="ECO:0000313" key="3">
    <source>
        <dbReference type="Proteomes" id="UP001156196"/>
    </source>
</evidence>
<dbReference type="AlphaFoldDB" id="A0AAX3E9Q5"/>
<name>A0AAX3E9Q5_9EURY</name>
<protein>
    <submittedName>
        <fullName evidence="2">DUF5654 family protein</fullName>
    </submittedName>
</protein>